<dbReference type="RefSeq" id="WP_184479782.1">
    <property type="nucleotide sequence ID" value="NZ_JACHIV010000001.1"/>
</dbReference>
<reference evidence="2 3" key="1">
    <citation type="submission" date="2020-08" db="EMBL/GenBank/DDBJ databases">
        <title>Sequencing the genomes of 1000 actinobacteria strains.</title>
        <authorList>
            <person name="Klenk H.-P."/>
        </authorList>
    </citation>
    <scope>NUCLEOTIDE SEQUENCE [LARGE SCALE GENOMIC DNA]</scope>
    <source>
        <strain evidence="2 3">DSM 45582</strain>
    </source>
</reference>
<evidence type="ECO:0000313" key="3">
    <source>
        <dbReference type="Proteomes" id="UP000580474"/>
    </source>
</evidence>
<protein>
    <recommendedName>
        <fullName evidence="4">Rho termination factor N-terminal domain-containing protein</fullName>
    </recommendedName>
</protein>
<accession>A0A840NE67</accession>
<organism evidence="2 3">
    <name type="scientific">Saccharopolyspora gloriosae</name>
    <dbReference type="NCBI Taxonomy" id="455344"/>
    <lineage>
        <taxon>Bacteria</taxon>
        <taxon>Bacillati</taxon>
        <taxon>Actinomycetota</taxon>
        <taxon>Actinomycetes</taxon>
        <taxon>Pseudonocardiales</taxon>
        <taxon>Pseudonocardiaceae</taxon>
        <taxon>Saccharopolyspora</taxon>
    </lineage>
</organism>
<gene>
    <name evidence="2" type="ORF">BJ969_003308</name>
</gene>
<feature type="compositionally biased region" description="Basic and acidic residues" evidence="1">
    <location>
        <begin position="48"/>
        <end position="69"/>
    </location>
</feature>
<name>A0A840NE67_9PSEU</name>
<feature type="compositionally biased region" description="Low complexity" evidence="1">
    <location>
        <begin position="129"/>
        <end position="145"/>
    </location>
</feature>
<proteinExistence type="predicted"/>
<dbReference type="AlphaFoldDB" id="A0A840NE67"/>
<dbReference type="EMBL" id="JACHIV010000001">
    <property type="protein sequence ID" value="MBB5070220.1"/>
    <property type="molecule type" value="Genomic_DNA"/>
</dbReference>
<evidence type="ECO:0008006" key="4">
    <source>
        <dbReference type="Google" id="ProtNLM"/>
    </source>
</evidence>
<dbReference type="Proteomes" id="UP000580474">
    <property type="component" value="Unassembled WGS sequence"/>
</dbReference>
<evidence type="ECO:0000313" key="2">
    <source>
        <dbReference type="EMBL" id="MBB5070220.1"/>
    </source>
</evidence>
<evidence type="ECO:0000256" key="1">
    <source>
        <dbReference type="SAM" id="MobiDB-lite"/>
    </source>
</evidence>
<feature type="region of interest" description="Disordered" evidence="1">
    <location>
        <begin position="126"/>
        <end position="150"/>
    </location>
</feature>
<sequence length="227" mass="25143">MSSDLDKLVRLNEIWNEFLRRQDESRVDCLLAGDGRLAIVRDGCERETREPIAEQREPKARATADRPSRDPSAAARTLATVSSEHERRKHLVGYTVKQLRGIAKQSGLSGYSNLKRDELVDLLSGSGGSRRATADPAAAPSTSAPVREARGSGIDVRAIADQLRVTETESEGATYLEGQRLDRAGLLAVATELQMTRVERLSLKELKRRILKQAIGARRKFAGLRKW</sequence>
<keyword evidence="3" id="KW-1185">Reference proteome</keyword>
<feature type="region of interest" description="Disordered" evidence="1">
    <location>
        <begin position="48"/>
        <end position="74"/>
    </location>
</feature>
<comment type="caution">
    <text evidence="2">The sequence shown here is derived from an EMBL/GenBank/DDBJ whole genome shotgun (WGS) entry which is preliminary data.</text>
</comment>